<organism evidence="1 2">
    <name type="scientific">Auriscalpium vulgare</name>
    <dbReference type="NCBI Taxonomy" id="40419"/>
    <lineage>
        <taxon>Eukaryota</taxon>
        <taxon>Fungi</taxon>
        <taxon>Dikarya</taxon>
        <taxon>Basidiomycota</taxon>
        <taxon>Agaricomycotina</taxon>
        <taxon>Agaricomycetes</taxon>
        <taxon>Russulales</taxon>
        <taxon>Auriscalpiaceae</taxon>
        <taxon>Auriscalpium</taxon>
    </lineage>
</organism>
<comment type="caution">
    <text evidence="1">The sequence shown here is derived from an EMBL/GenBank/DDBJ whole genome shotgun (WGS) entry which is preliminary data.</text>
</comment>
<name>A0ACB8RTV2_9AGAM</name>
<evidence type="ECO:0000313" key="1">
    <source>
        <dbReference type="EMBL" id="KAI0047342.1"/>
    </source>
</evidence>
<dbReference type="Proteomes" id="UP000814033">
    <property type="component" value="Unassembled WGS sequence"/>
</dbReference>
<keyword evidence="2" id="KW-1185">Reference proteome</keyword>
<evidence type="ECO:0000313" key="2">
    <source>
        <dbReference type="Proteomes" id="UP000814033"/>
    </source>
</evidence>
<dbReference type="EMBL" id="MU275906">
    <property type="protein sequence ID" value="KAI0047342.1"/>
    <property type="molecule type" value="Genomic_DNA"/>
</dbReference>
<accession>A0ACB8RTV2</accession>
<proteinExistence type="predicted"/>
<protein>
    <submittedName>
        <fullName evidence="1">Uncharacterized protein</fullName>
    </submittedName>
</protein>
<reference evidence="1" key="2">
    <citation type="journal article" date="2022" name="New Phytol.">
        <title>Evolutionary transition to the ectomycorrhizal habit in the genomes of a hyperdiverse lineage of mushroom-forming fungi.</title>
        <authorList>
            <person name="Looney B."/>
            <person name="Miyauchi S."/>
            <person name="Morin E."/>
            <person name="Drula E."/>
            <person name="Courty P.E."/>
            <person name="Kohler A."/>
            <person name="Kuo A."/>
            <person name="LaButti K."/>
            <person name="Pangilinan J."/>
            <person name="Lipzen A."/>
            <person name="Riley R."/>
            <person name="Andreopoulos W."/>
            <person name="He G."/>
            <person name="Johnson J."/>
            <person name="Nolan M."/>
            <person name="Tritt A."/>
            <person name="Barry K.W."/>
            <person name="Grigoriev I.V."/>
            <person name="Nagy L.G."/>
            <person name="Hibbett D."/>
            <person name="Henrissat B."/>
            <person name="Matheny P.B."/>
            <person name="Labbe J."/>
            <person name="Martin F.M."/>
        </authorList>
    </citation>
    <scope>NUCLEOTIDE SEQUENCE</scope>
    <source>
        <strain evidence="1">FP105234-sp</strain>
    </source>
</reference>
<reference evidence="1" key="1">
    <citation type="submission" date="2021-02" db="EMBL/GenBank/DDBJ databases">
        <authorList>
            <consortium name="DOE Joint Genome Institute"/>
            <person name="Ahrendt S."/>
            <person name="Looney B.P."/>
            <person name="Miyauchi S."/>
            <person name="Morin E."/>
            <person name="Drula E."/>
            <person name="Courty P.E."/>
            <person name="Chicoki N."/>
            <person name="Fauchery L."/>
            <person name="Kohler A."/>
            <person name="Kuo A."/>
            <person name="Labutti K."/>
            <person name="Pangilinan J."/>
            <person name="Lipzen A."/>
            <person name="Riley R."/>
            <person name="Andreopoulos W."/>
            <person name="He G."/>
            <person name="Johnson J."/>
            <person name="Barry K.W."/>
            <person name="Grigoriev I.V."/>
            <person name="Nagy L."/>
            <person name="Hibbett D."/>
            <person name="Henrissat B."/>
            <person name="Matheny P.B."/>
            <person name="Labbe J."/>
            <person name="Martin F."/>
        </authorList>
    </citation>
    <scope>NUCLEOTIDE SEQUENCE</scope>
    <source>
        <strain evidence="1">FP105234-sp</strain>
    </source>
</reference>
<sequence>MATSEPKIDFEALGMDADLCLKISLKAKPDPITGEVDSNALMRHIQTNLDDPDVKKLLEMGSKAYTRIEAADISDFDFTSLGNTIVPNSVWMASLEYSGMVDANHRPLDPAKAATTPGSQHQFTLSCEAAEDEGRDRSSRFMKAVFGQGPPKSADVLDFMKRSIINPMPLLPNFLLFSIKFEPHMPALRLFLDTLPKPFAYQVETPALAERLHNISYIGSQFRYEMYVALADEAKKKGNAAFAARDRTGALNAYKDAIDHLSDALRQTPDDKQEAAAKKQLAVCLANRAATHLLEGDGMDAAQALEDGKAAEKLDPTYPKGYHRQARAHELLGQIEEARQVLERALELQDLRNREALVDALKALPAAAQNA</sequence>
<gene>
    <name evidence="1" type="ORF">FA95DRAFT_1606142</name>
</gene>